<dbReference type="GO" id="GO:0016020">
    <property type="term" value="C:membrane"/>
    <property type="evidence" value="ECO:0007669"/>
    <property type="project" value="InterPro"/>
</dbReference>
<protein>
    <recommendedName>
        <fullName evidence="4">Neurotransmitter-gated ion-channel ligand-binding domain-containing protein</fullName>
    </recommendedName>
</protein>
<feature type="transmembrane region" description="Helical" evidence="1">
    <location>
        <begin position="103"/>
        <end position="125"/>
    </location>
</feature>
<keyword evidence="1" id="KW-0472">Membrane</keyword>
<dbReference type="EMBL" id="JAUCMV010000004">
    <property type="protein sequence ID" value="KAK0404897.1"/>
    <property type="molecule type" value="Genomic_DNA"/>
</dbReference>
<dbReference type="Proteomes" id="UP001175271">
    <property type="component" value="Unassembled WGS sequence"/>
</dbReference>
<dbReference type="SUPFAM" id="SSF90112">
    <property type="entry name" value="Neurotransmitter-gated ion-channel transmembrane pore"/>
    <property type="match status" value="1"/>
</dbReference>
<keyword evidence="1" id="KW-0812">Transmembrane</keyword>
<organism evidence="2 3">
    <name type="scientific">Steinernema hermaphroditum</name>
    <dbReference type="NCBI Taxonomy" id="289476"/>
    <lineage>
        <taxon>Eukaryota</taxon>
        <taxon>Metazoa</taxon>
        <taxon>Ecdysozoa</taxon>
        <taxon>Nematoda</taxon>
        <taxon>Chromadorea</taxon>
        <taxon>Rhabditida</taxon>
        <taxon>Tylenchina</taxon>
        <taxon>Panagrolaimomorpha</taxon>
        <taxon>Strongyloidoidea</taxon>
        <taxon>Steinernematidae</taxon>
        <taxon>Steinernema</taxon>
    </lineage>
</organism>
<proteinExistence type="predicted"/>
<keyword evidence="1" id="KW-1133">Transmembrane helix</keyword>
<evidence type="ECO:0000256" key="1">
    <source>
        <dbReference type="SAM" id="Phobius"/>
    </source>
</evidence>
<reference evidence="2" key="1">
    <citation type="submission" date="2023-06" db="EMBL/GenBank/DDBJ databases">
        <title>Genomic analysis of the entomopathogenic nematode Steinernema hermaphroditum.</title>
        <authorList>
            <person name="Schwarz E.M."/>
            <person name="Heppert J.K."/>
            <person name="Baniya A."/>
            <person name="Schwartz H.T."/>
            <person name="Tan C.-H."/>
            <person name="Antoshechkin I."/>
            <person name="Sternberg P.W."/>
            <person name="Goodrich-Blair H."/>
            <person name="Dillman A.R."/>
        </authorList>
    </citation>
    <scope>NUCLEOTIDE SEQUENCE</scope>
    <source>
        <strain evidence="2">PS9179</strain>
        <tissue evidence="2">Whole animal</tissue>
    </source>
</reference>
<name>A0AA39LPH3_9BILA</name>
<dbReference type="InterPro" id="IPR038050">
    <property type="entry name" value="Neuro_actylchol_rec"/>
</dbReference>
<dbReference type="GO" id="GO:0006811">
    <property type="term" value="P:monoatomic ion transport"/>
    <property type="evidence" value="ECO:0007669"/>
    <property type="project" value="InterPro"/>
</dbReference>
<gene>
    <name evidence="2" type="ORF">QR680_017688</name>
</gene>
<evidence type="ECO:0008006" key="4">
    <source>
        <dbReference type="Google" id="ProtNLM"/>
    </source>
</evidence>
<dbReference type="InterPro" id="IPR036719">
    <property type="entry name" value="Neuro-gated_channel_TM_sf"/>
</dbReference>
<keyword evidence="3" id="KW-1185">Reference proteome</keyword>
<evidence type="ECO:0000313" key="3">
    <source>
        <dbReference type="Proteomes" id="UP001175271"/>
    </source>
</evidence>
<dbReference type="AlphaFoldDB" id="A0AA39LPH3"/>
<evidence type="ECO:0000313" key="2">
    <source>
        <dbReference type="EMBL" id="KAK0404897.1"/>
    </source>
</evidence>
<dbReference type="Gene3D" id="1.20.58.390">
    <property type="entry name" value="Neurotransmitter-gated ion-channel transmembrane domain"/>
    <property type="match status" value="1"/>
</dbReference>
<sequence length="245" mass="27509">MPTEHHVSDGLAYCAELVLWKPASIYKSFCPISIEYFSLRHPVVQHATSSKKVSVPRKRDGSVVVLSGLEWDLMYLHSIRFSGNAKFYIDIIFDIALQRKTLFYARFVLTTVTLIVFCLFLIQFIPPISKVIPLVGKCLLSTMFLLSVIDTTYLSVIDVTDARLDALHLHSHYIKTPTPGAPVSTSSTSHRWAMVDGQMRLSQLAQLRGMRPDLIRCIIDDFAFISVTSAPPVRREKSPKIGPTG</sequence>
<accession>A0AA39LPH3</accession>
<comment type="caution">
    <text evidence="2">The sequence shown here is derived from an EMBL/GenBank/DDBJ whole genome shotgun (WGS) entry which is preliminary data.</text>
</comment>